<sequence length="370" mass="41819">MNTIYIRTLKRAEHTVFCVADGQKYYYDPQFSRRIPFSSGQQVKRSILDAICEYLGETPSPTTFLFDVTKQKELKEGEVYATCDPSYVDQLFGGWMKAEKKSQDKKKKKKTLEEGEGQEQEDRGRTLKRRSPLSISAMRGLHPLLAGLSTEDISFDRSDRPNNRAIVRDETGRVLSEEEIMLFLEGEDRSLSRKWIPSNSRASGLFVSDIAIDLRRLFCVSTNQLEPEMSNSTIKKLISEGWTPSQNVFGECLVAPKALREKWIKGLAKAIVNWRITSNQSRTFSLMDTLAISIGDNANLIAGSIRAKLSEEDPEKAMPIIDETLSNVDTFITLQAGGYVPTTGERADALEKAEQKLVKLMMAFDYENQK</sequence>
<protein>
    <recommendedName>
        <fullName evidence="4">CRISPR-associated protein Cas7/Cst2/DevR, subtype I-B/TNEAP</fullName>
    </recommendedName>
</protein>
<evidence type="ECO:0000256" key="1">
    <source>
        <dbReference type="SAM" id="MobiDB-lite"/>
    </source>
</evidence>
<gene>
    <name evidence="2" type="ORF">NCTC12858_00062</name>
</gene>
<dbReference type="AlphaFoldDB" id="A0A2X4PEF5"/>
<dbReference type="KEGG" id="pcre:NCTC12858_00062"/>
<dbReference type="RefSeq" id="WP_023937044.1">
    <property type="nucleotide sequence ID" value="NZ_FUXH01000003.1"/>
</dbReference>
<evidence type="ECO:0000313" key="3">
    <source>
        <dbReference type="Proteomes" id="UP000249300"/>
    </source>
</evidence>
<feature type="region of interest" description="Disordered" evidence="1">
    <location>
        <begin position="103"/>
        <end position="132"/>
    </location>
</feature>
<dbReference type="Proteomes" id="UP000249300">
    <property type="component" value="Chromosome 1"/>
</dbReference>
<dbReference type="EMBL" id="LS483447">
    <property type="protein sequence ID" value="SQH72256.1"/>
    <property type="molecule type" value="Genomic_DNA"/>
</dbReference>
<evidence type="ECO:0008006" key="4">
    <source>
        <dbReference type="Google" id="ProtNLM"/>
    </source>
</evidence>
<keyword evidence="3" id="KW-1185">Reference proteome</keyword>
<proteinExistence type="predicted"/>
<accession>A0A2X4PEF5</accession>
<evidence type="ECO:0000313" key="2">
    <source>
        <dbReference type="EMBL" id="SQH72256.1"/>
    </source>
</evidence>
<name>A0A2X4PEF5_9PORP</name>
<reference evidence="2 3" key="1">
    <citation type="submission" date="2018-06" db="EMBL/GenBank/DDBJ databases">
        <authorList>
            <consortium name="Pathogen Informatics"/>
            <person name="Doyle S."/>
        </authorList>
    </citation>
    <scope>NUCLEOTIDE SEQUENCE [LARGE SCALE GENOMIC DNA]</scope>
    <source>
        <strain evidence="2 3">NCTC12858</strain>
    </source>
</reference>
<organism evidence="2 3">
    <name type="scientific">Porphyromonas crevioricanis</name>
    <dbReference type="NCBI Taxonomy" id="393921"/>
    <lineage>
        <taxon>Bacteria</taxon>
        <taxon>Pseudomonadati</taxon>
        <taxon>Bacteroidota</taxon>
        <taxon>Bacteroidia</taxon>
        <taxon>Bacteroidales</taxon>
        <taxon>Porphyromonadaceae</taxon>
        <taxon>Porphyromonas</taxon>
    </lineage>
</organism>